<feature type="transmembrane region" description="Helical" evidence="1">
    <location>
        <begin position="411"/>
        <end position="432"/>
    </location>
</feature>
<keyword evidence="1" id="KW-0812">Transmembrane</keyword>
<proteinExistence type="predicted"/>
<dbReference type="GeneID" id="17259621"/>
<dbReference type="InterPro" id="IPR032710">
    <property type="entry name" value="NTF2-like_dom_sf"/>
</dbReference>
<name>A0A0D3IQF0_EMIH1</name>
<dbReference type="PANTHER" id="PTHR36009">
    <property type="match status" value="1"/>
</dbReference>
<evidence type="ECO:0000313" key="2">
    <source>
        <dbReference type="EnsemblProtists" id="EOD13485"/>
    </source>
</evidence>
<dbReference type="Proteomes" id="UP000013827">
    <property type="component" value="Unassembled WGS sequence"/>
</dbReference>
<dbReference type="EnsemblProtists" id="EOD13485">
    <property type="protein sequence ID" value="EOD13485"/>
    <property type="gene ID" value="EMIHUDRAFT_212564"/>
</dbReference>
<accession>A0A0D3IQF0</accession>
<keyword evidence="1" id="KW-0472">Membrane</keyword>
<dbReference type="AlphaFoldDB" id="A0A0D3IQF0"/>
<dbReference type="PaxDb" id="2903-EOD13485"/>
<evidence type="ECO:0008006" key="4">
    <source>
        <dbReference type="Google" id="ProtNLM"/>
    </source>
</evidence>
<dbReference type="KEGG" id="ehx:EMIHUDRAFT_212564"/>
<evidence type="ECO:0000256" key="1">
    <source>
        <dbReference type="SAM" id="Phobius"/>
    </source>
</evidence>
<dbReference type="SUPFAM" id="SSF54427">
    <property type="entry name" value="NTF2-like"/>
    <property type="match status" value="2"/>
</dbReference>
<feature type="transmembrane region" description="Helical" evidence="1">
    <location>
        <begin position="495"/>
        <end position="514"/>
    </location>
</feature>
<dbReference type="PANTHER" id="PTHR36009:SF3">
    <property type="entry name" value="TRANSMEMBRANE PROTEIN"/>
    <property type="match status" value="1"/>
</dbReference>
<reference evidence="3" key="1">
    <citation type="journal article" date="2013" name="Nature">
        <title>Pan genome of the phytoplankton Emiliania underpins its global distribution.</title>
        <authorList>
            <person name="Read B.A."/>
            <person name="Kegel J."/>
            <person name="Klute M.J."/>
            <person name="Kuo A."/>
            <person name="Lefebvre S.C."/>
            <person name="Maumus F."/>
            <person name="Mayer C."/>
            <person name="Miller J."/>
            <person name="Monier A."/>
            <person name="Salamov A."/>
            <person name="Young J."/>
            <person name="Aguilar M."/>
            <person name="Claverie J.M."/>
            <person name="Frickenhaus S."/>
            <person name="Gonzalez K."/>
            <person name="Herman E.K."/>
            <person name="Lin Y.C."/>
            <person name="Napier J."/>
            <person name="Ogata H."/>
            <person name="Sarno A.F."/>
            <person name="Shmutz J."/>
            <person name="Schroeder D."/>
            <person name="de Vargas C."/>
            <person name="Verret F."/>
            <person name="von Dassow P."/>
            <person name="Valentin K."/>
            <person name="Van de Peer Y."/>
            <person name="Wheeler G."/>
            <person name="Dacks J.B."/>
            <person name="Delwiche C.F."/>
            <person name="Dyhrman S.T."/>
            <person name="Glockner G."/>
            <person name="John U."/>
            <person name="Richards T."/>
            <person name="Worden A.Z."/>
            <person name="Zhang X."/>
            <person name="Grigoriev I.V."/>
            <person name="Allen A.E."/>
            <person name="Bidle K."/>
            <person name="Borodovsky M."/>
            <person name="Bowler C."/>
            <person name="Brownlee C."/>
            <person name="Cock J.M."/>
            <person name="Elias M."/>
            <person name="Gladyshev V.N."/>
            <person name="Groth M."/>
            <person name="Guda C."/>
            <person name="Hadaegh A."/>
            <person name="Iglesias-Rodriguez M.D."/>
            <person name="Jenkins J."/>
            <person name="Jones B.M."/>
            <person name="Lawson T."/>
            <person name="Leese F."/>
            <person name="Lindquist E."/>
            <person name="Lobanov A."/>
            <person name="Lomsadze A."/>
            <person name="Malik S.B."/>
            <person name="Marsh M.E."/>
            <person name="Mackinder L."/>
            <person name="Mock T."/>
            <person name="Mueller-Roeber B."/>
            <person name="Pagarete A."/>
            <person name="Parker M."/>
            <person name="Probert I."/>
            <person name="Quesneville H."/>
            <person name="Raines C."/>
            <person name="Rensing S.A."/>
            <person name="Riano-Pachon D.M."/>
            <person name="Richier S."/>
            <person name="Rokitta S."/>
            <person name="Shiraiwa Y."/>
            <person name="Soanes D.M."/>
            <person name="van der Giezen M."/>
            <person name="Wahlund T.M."/>
            <person name="Williams B."/>
            <person name="Wilson W."/>
            <person name="Wolfe G."/>
            <person name="Wurch L.L."/>
        </authorList>
    </citation>
    <scope>NUCLEOTIDE SEQUENCE</scope>
</reference>
<feature type="transmembrane region" description="Helical" evidence="1">
    <location>
        <begin position="457"/>
        <end position="475"/>
    </location>
</feature>
<reference evidence="2" key="2">
    <citation type="submission" date="2024-10" db="UniProtKB">
        <authorList>
            <consortium name="EnsemblProtists"/>
        </authorList>
    </citation>
    <scope>IDENTIFICATION</scope>
</reference>
<protein>
    <recommendedName>
        <fullName evidence="4">SnoaL-like domain-containing protein</fullName>
    </recommendedName>
</protein>
<dbReference type="eggNOG" id="ENOG502S4BR">
    <property type="taxonomic scope" value="Eukaryota"/>
</dbReference>
<dbReference type="RefSeq" id="XP_005765914.1">
    <property type="nucleotide sequence ID" value="XM_005765857.1"/>
</dbReference>
<keyword evidence="3" id="KW-1185">Reference proteome</keyword>
<dbReference type="OMA" id="LWHVEND"/>
<dbReference type="Gene3D" id="3.10.450.50">
    <property type="match status" value="2"/>
</dbReference>
<evidence type="ECO:0000313" key="3">
    <source>
        <dbReference type="Proteomes" id="UP000013827"/>
    </source>
</evidence>
<sequence length="563" mass="60470">MLILSAASSAFALHSAAGPRPRLPVAPRASPPAAVQTLVEPSPFTTLLPSRTLTCSTLLRRLFVEPETSFSPAAVAAACSEDVEWVDMDLTEPIRGREAVERHLRAKWPLGSLLKVERLSDGASSGGFTWHREADGVSGSGLRGVTYFELNGEGELAYVQEGSEPLFKLDTILEAFLTAANANRQDEAKPPRSYERQTPTTASGIARYLWEALSFFSDEVVYEDFNYREPFVGLQAVSAYISLLDAFPQFTFLPERISDGDTGVCITWRCEVNGEPGPSGISFNQVDKSGKICFARDIPAPSIKPPPLAAVAARLSPQLRTFQPRAPLPSVAPPPPTALDTLAARPARAAIALAWFSFSAYVALASPGEFSVSADSFDNQLIAKAIDDPTSLNPIFFAVFNALGGQRPLPAAPFVSAAFFLGFGAAGPYLALRQPRPDPVGRSELGFFARYVTESRLYGGGLLAAGAVLLYGLLSMADPAAALSDYAELFGSSKLVHVSSIDLLVLSAFAFEPIREDMARRGWWDEAAEGTNNLARLLAFSLVPVLGPAAYLVLRPDLPEERA</sequence>
<keyword evidence="1" id="KW-1133">Transmembrane helix</keyword>
<organism evidence="2 3">
    <name type="scientific">Emiliania huxleyi (strain CCMP1516)</name>
    <dbReference type="NCBI Taxonomy" id="280463"/>
    <lineage>
        <taxon>Eukaryota</taxon>
        <taxon>Haptista</taxon>
        <taxon>Haptophyta</taxon>
        <taxon>Prymnesiophyceae</taxon>
        <taxon>Isochrysidales</taxon>
        <taxon>Noelaerhabdaceae</taxon>
        <taxon>Emiliania</taxon>
    </lineage>
</organism>
<dbReference type="HOGENOM" id="CLU_484353_0_0_1"/>
<feature type="transmembrane region" description="Helical" evidence="1">
    <location>
        <begin position="534"/>
        <end position="554"/>
    </location>
</feature>